<reference evidence="1" key="1">
    <citation type="submission" date="2020-11" db="EMBL/GenBank/DDBJ databases">
        <authorList>
            <person name="Paiano M.O."/>
        </authorList>
    </citation>
    <scope>NUCLEOTIDE SEQUENCE</scope>
</reference>
<dbReference type="RefSeq" id="YP_010170936.1">
    <property type="nucleotide sequence ID" value="NC_057618.1"/>
</dbReference>
<evidence type="ECO:0008006" key="2">
    <source>
        <dbReference type="Google" id="ProtNLM"/>
    </source>
</evidence>
<keyword evidence="1" id="KW-0934">Plastid</keyword>
<gene>
    <name evidence="1" type="primary">ycf34</name>
</gene>
<dbReference type="InterPro" id="IPR019656">
    <property type="entry name" value="Uncharacterised_Ycf34"/>
</dbReference>
<dbReference type="GeneID" id="67279440"/>
<geneLocation type="chloroplast" evidence="1"/>
<proteinExistence type="predicted"/>
<accession>A0A896SR62</accession>
<dbReference type="Pfam" id="PF10718">
    <property type="entry name" value="Ycf34"/>
    <property type="match status" value="1"/>
</dbReference>
<dbReference type="EMBL" id="MW309501">
    <property type="protein sequence ID" value="QSD57077.1"/>
    <property type="molecule type" value="Genomic_DNA"/>
</dbReference>
<evidence type="ECO:0000313" key="1">
    <source>
        <dbReference type="EMBL" id="QSD57077.1"/>
    </source>
</evidence>
<sequence length="75" mass="9050">MCICINCRHIHDCKTYQFISREHNKTLYHKNDILFTPLNTMVNVNVNKKDKKLFIDWDLIECSSFVEKPGYWLNK</sequence>
<protein>
    <recommendedName>
        <fullName evidence="2">Ycf34</fullName>
    </recommendedName>
</protein>
<keyword evidence="1" id="KW-0150">Chloroplast</keyword>
<name>A0A896SR62_9FLOR</name>
<organism evidence="1">
    <name type="scientific">Chondria tumulosa</name>
    <dbReference type="NCBI Taxonomy" id="2740715"/>
    <lineage>
        <taxon>Eukaryota</taxon>
        <taxon>Rhodophyta</taxon>
        <taxon>Florideophyceae</taxon>
        <taxon>Rhodymeniophycidae</taxon>
        <taxon>Ceramiales</taxon>
        <taxon>Rhodomelaceae</taxon>
        <taxon>Chondrieae</taxon>
        <taxon>Chondria</taxon>
    </lineage>
</organism>
<dbReference type="AlphaFoldDB" id="A0A896SR62"/>